<sequence length="149" mass="16096">MNQKLLGLLVLAALNLSPALAHAVVRTETGLSESAAGQSETYRLNLPVEKDVATTEVRLVVPPGLTITRFQTTPGFERRVKTDSAGLVTEVIWRGTIAPMEYARFYFQARNPAQHGALGWKVYQTSADGSVVAWDGSDPDLPASVTTVK</sequence>
<name>A0A2Z3JK14_9DEIO</name>
<feature type="domain" description="YncI copper-binding" evidence="2">
    <location>
        <begin position="32"/>
        <end position="137"/>
    </location>
</feature>
<dbReference type="OrthoDB" id="69896at2"/>
<dbReference type="EMBL" id="CP029494">
    <property type="protein sequence ID" value="AWN23249.1"/>
    <property type="molecule type" value="Genomic_DNA"/>
</dbReference>
<accession>A0A2Z3JK14</accession>
<reference evidence="3 4" key="1">
    <citation type="submission" date="2018-05" db="EMBL/GenBank/DDBJ databases">
        <title>Complete Genome Sequence of Deinococcus sp. strain 17bor-2.</title>
        <authorList>
            <person name="Srinivasan S."/>
        </authorList>
    </citation>
    <scope>NUCLEOTIDE SEQUENCE [LARGE SCALE GENOMIC DNA]</scope>
    <source>
        <strain evidence="3 4">17bor-2</strain>
    </source>
</reference>
<organism evidence="3 4">
    <name type="scientific">Deinococcus irradiatisoli</name>
    <dbReference type="NCBI Taxonomy" id="2202254"/>
    <lineage>
        <taxon>Bacteria</taxon>
        <taxon>Thermotogati</taxon>
        <taxon>Deinococcota</taxon>
        <taxon>Deinococci</taxon>
        <taxon>Deinococcales</taxon>
        <taxon>Deinococcaceae</taxon>
        <taxon>Deinococcus</taxon>
    </lineage>
</organism>
<dbReference type="AlphaFoldDB" id="A0A2Z3JK14"/>
<protein>
    <submittedName>
        <fullName evidence="3">Nuclear export factor GLE1</fullName>
    </submittedName>
</protein>
<dbReference type="InterPro" id="IPR038507">
    <property type="entry name" value="YcnI-like_sf"/>
</dbReference>
<evidence type="ECO:0000313" key="4">
    <source>
        <dbReference type="Proteomes" id="UP000245368"/>
    </source>
</evidence>
<dbReference type="RefSeq" id="WP_109826925.1">
    <property type="nucleotide sequence ID" value="NZ_CP029494.1"/>
</dbReference>
<evidence type="ECO:0000259" key="2">
    <source>
        <dbReference type="Pfam" id="PF07987"/>
    </source>
</evidence>
<feature type="signal peptide" evidence="1">
    <location>
        <begin position="1"/>
        <end position="23"/>
    </location>
</feature>
<dbReference type="InterPro" id="IPR012533">
    <property type="entry name" value="YcnI-copper_dom"/>
</dbReference>
<dbReference type="Gene3D" id="2.60.40.2230">
    <property type="entry name" value="Uncharacterised protein YcnI-like PF07987, DUF1775"/>
    <property type="match status" value="1"/>
</dbReference>
<dbReference type="KEGG" id="dez:DKM44_08435"/>
<feature type="chain" id="PRO_5016295316" evidence="1">
    <location>
        <begin position="24"/>
        <end position="149"/>
    </location>
</feature>
<keyword evidence="4" id="KW-1185">Reference proteome</keyword>
<proteinExistence type="predicted"/>
<dbReference type="Pfam" id="PF07987">
    <property type="entry name" value="DUF1775"/>
    <property type="match status" value="1"/>
</dbReference>
<dbReference type="Proteomes" id="UP000245368">
    <property type="component" value="Chromosome"/>
</dbReference>
<evidence type="ECO:0000313" key="3">
    <source>
        <dbReference type="EMBL" id="AWN23249.1"/>
    </source>
</evidence>
<gene>
    <name evidence="3" type="ORF">DKM44_08435</name>
</gene>
<evidence type="ECO:0000256" key="1">
    <source>
        <dbReference type="SAM" id="SignalP"/>
    </source>
</evidence>
<keyword evidence="1" id="KW-0732">Signal</keyword>